<dbReference type="InterPro" id="IPR006091">
    <property type="entry name" value="Acyl-CoA_Oxase/DH_mid-dom"/>
</dbReference>
<dbReference type="InterPro" id="IPR009100">
    <property type="entry name" value="AcylCoA_DH/oxidase_NM_dom_sf"/>
</dbReference>
<dbReference type="InterPro" id="IPR046373">
    <property type="entry name" value="Acyl-CoA_Oxase/DH_mid-dom_sf"/>
</dbReference>
<dbReference type="GO" id="GO:0050660">
    <property type="term" value="F:flavin adenine dinucleotide binding"/>
    <property type="evidence" value="ECO:0007669"/>
    <property type="project" value="InterPro"/>
</dbReference>
<dbReference type="InterPro" id="IPR006089">
    <property type="entry name" value="Acyl-CoA_DH_CS"/>
</dbReference>
<dbReference type="Pfam" id="PF02770">
    <property type="entry name" value="Acyl-CoA_dh_M"/>
    <property type="match status" value="1"/>
</dbReference>
<evidence type="ECO:0000256" key="3">
    <source>
        <dbReference type="ARBA" id="ARBA00022630"/>
    </source>
</evidence>
<dbReference type="Pfam" id="PF00441">
    <property type="entry name" value="Acyl-CoA_dh_1"/>
    <property type="match status" value="1"/>
</dbReference>
<dbReference type="AlphaFoldDB" id="A0A1H4FSS1"/>
<feature type="domain" description="Acyl-CoA oxidase/dehydrogenase middle" evidence="7">
    <location>
        <begin position="145"/>
        <end position="237"/>
    </location>
</feature>
<proteinExistence type="inferred from homology"/>
<accession>A0A1H4FSS1</accession>
<comment type="cofactor">
    <cofactor evidence="1 5">
        <name>FAD</name>
        <dbReference type="ChEBI" id="CHEBI:57692"/>
    </cofactor>
</comment>
<evidence type="ECO:0000256" key="4">
    <source>
        <dbReference type="ARBA" id="ARBA00022827"/>
    </source>
</evidence>
<sequence length="403" mass="45177">MTDQLTAELARDIGKARGTDYFVMKDQLSEDELDLLYTTRTFGEAEIQPVINDYWERGEFPFEIIPKMAELNLIGDWNLRDFGCRPMTAVGSGLIVAELARNDTSIQTFWGVHMGLAMQSINMLGSEEQRAHYLPQMARLEKIGAFALTEPNHGSDSVSLETTAERQGGEWVINGLKRWPGNAVWCDYIIVFARDVDDKQVKGFIVERDNPGYSATKIERKVSLRCVQNADIVLKDCRVSEEARLQKCRSFMDVAKVLAGTRNGVAWAAVGNATAAYDIALTYAERRVQFGKPIASNQMIQRILVEMLGDLTAMQLYVLRLGRLIDEGKMTDTQASLAKYYCTVKARDVCRKARDVLGGNGITLDFHVMRHLCDMEALITYEGTVEIQSLIIGRHLTGHSAFV</sequence>
<dbReference type="RefSeq" id="WP_093256265.1">
    <property type="nucleotide sequence ID" value="NZ_FNQM01000028.1"/>
</dbReference>
<feature type="domain" description="Acyl-CoA dehydrogenase/oxidase N-terminal" evidence="8">
    <location>
        <begin position="29"/>
        <end position="140"/>
    </location>
</feature>
<protein>
    <submittedName>
        <fullName evidence="9">Glutaryl-CoA dehydrogenase</fullName>
    </submittedName>
</protein>
<keyword evidence="10" id="KW-1185">Reference proteome</keyword>
<dbReference type="PROSITE" id="PS00073">
    <property type="entry name" value="ACYL_COA_DH_2"/>
    <property type="match status" value="1"/>
</dbReference>
<dbReference type="Gene3D" id="2.40.110.10">
    <property type="entry name" value="Butyryl-CoA Dehydrogenase, subunit A, domain 2"/>
    <property type="match status" value="1"/>
</dbReference>
<dbReference type="Pfam" id="PF02771">
    <property type="entry name" value="Acyl-CoA_dh_N"/>
    <property type="match status" value="1"/>
</dbReference>
<evidence type="ECO:0000256" key="2">
    <source>
        <dbReference type="ARBA" id="ARBA00009347"/>
    </source>
</evidence>
<dbReference type="GO" id="GO:0003995">
    <property type="term" value="F:acyl-CoA dehydrogenase activity"/>
    <property type="evidence" value="ECO:0007669"/>
    <property type="project" value="InterPro"/>
</dbReference>
<evidence type="ECO:0000313" key="9">
    <source>
        <dbReference type="EMBL" id="SEB00399.1"/>
    </source>
</evidence>
<evidence type="ECO:0000259" key="7">
    <source>
        <dbReference type="Pfam" id="PF02770"/>
    </source>
</evidence>
<keyword evidence="3 5" id="KW-0285">Flavoprotein</keyword>
<dbReference type="PANTHER" id="PTHR43188">
    <property type="entry name" value="ACYL-COENZYME A OXIDASE"/>
    <property type="match status" value="1"/>
</dbReference>
<dbReference type="EMBL" id="FNQM01000028">
    <property type="protein sequence ID" value="SEB00399.1"/>
    <property type="molecule type" value="Genomic_DNA"/>
</dbReference>
<evidence type="ECO:0000259" key="6">
    <source>
        <dbReference type="Pfam" id="PF00441"/>
    </source>
</evidence>
<keyword evidence="5" id="KW-0560">Oxidoreductase</keyword>
<dbReference type="STRING" id="89524.SAMN05444370_1285"/>
<feature type="domain" description="Acyl-CoA dehydrogenase/oxidase C-terminal" evidence="6">
    <location>
        <begin position="256"/>
        <end position="396"/>
    </location>
</feature>
<dbReference type="InterPro" id="IPR036250">
    <property type="entry name" value="AcylCo_DH-like_C"/>
</dbReference>
<dbReference type="Gene3D" id="1.20.140.10">
    <property type="entry name" value="Butyryl-CoA Dehydrogenase, subunit A, domain 3"/>
    <property type="match status" value="1"/>
</dbReference>
<dbReference type="InterPro" id="IPR013786">
    <property type="entry name" value="AcylCoA_DH/ox_N"/>
</dbReference>
<dbReference type="InterPro" id="IPR045008">
    <property type="entry name" value="ACX4-like"/>
</dbReference>
<dbReference type="InterPro" id="IPR009075">
    <property type="entry name" value="AcylCo_DH/oxidase_C"/>
</dbReference>
<dbReference type="PANTHER" id="PTHR43188:SF1">
    <property type="entry name" value="ACYL-COA DEHYDROGENASE"/>
    <property type="match status" value="1"/>
</dbReference>
<keyword evidence="4 5" id="KW-0274">FAD</keyword>
<evidence type="ECO:0000256" key="5">
    <source>
        <dbReference type="RuleBase" id="RU362125"/>
    </source>
</evidence>
<dbReference type="InterPro" id="IPR037069">
    <property type="entry name" value="AcylCoA_DH/ox_N_sf"/>
</dbReference>
<evidence type="ECO:0000313" key="10">
    <source>
        <dbReference type="Proteomes" id="UP000198703"/>
    </source>
</evidence>
<dbReference type="Gene3D" id="1.10.540.10">
    <property type="entry name" value="Acyl-CoA dehydrogenase/oxidase, N-terminal domain"/>
    <property type="match status" value="1"/>
</dbReference>
<dbReference type="SUPFAM" id="SSF47203">
    <property type="entry name" value="Acyl-CoA dehydrogenase C-terminal domain-like"/>
    <property type="match status" value="1"/>
</dbReference>
<dbReference type="Proteomes" id="UP000198703">
    <property type="component" value="Unassembled WGS sequence"/>
</dbReference>
<dbReference type="OrthoDB" id="9775090at2"/>
<dbReference type="GO" id="GO:0006635">
    <property type="term" value="P:fatty acid beta-oxidation"/>
    <property type="evidence" value="ECO:0007669"/>
    <property type="project" value="InterPro"/>
</dbReference>
<reference evidence="9 10" key="1">
    <citation type="submission" date="2016-10" db="EMBL/GenBank/DDBJ databases">
        <authorList>
            <person name="de Groot N.N."/>
        </authorList>
    </citation>
    <scope>NUCLEOTIDE SEQUENCE [LARGE SCALE GENOMIC DNA]</scope>
    <source>
        <strain evidence="9 10">DSM 15345</strain>
    </source>
</reference>
<comment type="similarity">
    <text evidence="2 5">Belongs to the acyl-CoA dehydrogenase family.</text>
</comment>
<organism evidence="9 10">
    <name type="scientific">Rubrimonas cliftonensis</name>
    <dbReference type="NCBI Taxonomy" id="89524"/>
    <lineage>
        <taxon>Bacteria</taxon>
        <taxon>Pseudomonadati</taxon>
        <taxon>Pseudomonadota</taxon>
        <taxon>Alphaproteobacteria</taxon>
        <taxon>Rhodobacterales</taxon>
        <taxon>Paracoccaceae</taxon>
        <taxon>Rubrimonas</taxon>
    </lineage>
</organism>
<gene>
    <name evidence="9" type="ORF">SAMN05444370_1285</name>
</gene>
<evidence type="ECO:0000259" key="8">
    <source>
        <dbReference type="Pfam" id="PF02771"/>
    </source>
</evidence>
<dbReference type="SUPFAM" id="SSF56645">
    <property type="entry name" value="Acyl-CoA dehydrogenase NM domain-like"/>
    <property type="match status" value="1"/>
</dbReference>
<evidence type="ECO:0000256" key="1">
    <source>
        <dbReference type="ARBA" id="ARBA00001974"/>
    </source>
</evidence>
<name>A0A1H4FSS1_9RHOB</name>